<accession>A0A4R6TWE1</accession>
<dbReference type="RefSeq" id="WP_101497170.1">
    <property type="nucleotide sequence ID" value="NZ_LNJZ01000008.1"/>
</dbReference>
<sequence length="119" mass="13587">MYESRLEPLISRKAFIWRILLHFLLVLLLLAVSLLIGMLGYWRFEGHSWSAAFMHTSFLLFGFGHMTQPQSVSGQIFLGFYGFYASLFFIVMTGILLTPVAHRLLHAFHMSGTDSDIAD</sequence>
<keyword evidence="3" id="KW-1185">Reference proteome</keyword>
<keyword evidence="1" id="KW-0472">Membrane</keyword>
<protein>
    <recommendedName>
        <fullName evidence="4">Ion channel</fullName>
    </recommendedName>
</protein>
<organism evidence="2 3">
    <name type="scientific">Thiopseudomonas denitrificans</name>
    <dbReference type="NCBI Taxonomy" id="1501432"/>
    <lineage>
        <taxon>Bacteria</taxon>
        <taxon>Pseudomonadati</taxon>
        <taxon>Pseudomonadota</taxon>
        <taxon>Gammaproteobacteria</taxon>
        <taxon>Pseudomonadales</taxon>
        <taxon>Pseudomonadaceae</taxon>
        <taxon>Thiopseudomonas</taxon>
    </lineage>
</organism>
<keyword evidence="1" id="KW-0812">Transmembrane</keyword>
<evidence type="ECO:0000313" key="2">
    <source>
        <dbReference type="EMBL" id="TDQ38160.1"/>
    </source>
</evidence>
<dbReference type="OrthoDB" id="465094at2"/>
<feature type="transmembrane region" description="Helical" evidence="1">
    <location>
        <begin position="78"/>
        <end position="101"/>
    </location>
</feature>
<evidence type="ECO:0000256" key="1">
    <source>
        <dbReference type="SAM" id="Phobius"/>
    </source>
</evidence>
<dbReference type="Proteomes" id="UP000294575">
    <property type="component" value="Unassembled WGS sequence"/>
</dbReference>
<feature type="transmembrane region" description="Helical" evidence="1">
    <location>
        <begin position="20"/>
        <end position="42"/>
    </location>
</feature>
<dbReference type="SUPFAM" id="SSF81324">
    <property type="entry name" value="Voltage-gated potassium channels"/>
    <property type="match status" value="1"/>
</dbReference>
<gene>
    <name evidence="2" type="ORF">DFQ45_10571</name>
</gene>
<evidence type="ECO:0008006" key="4">
    <source>
        <dbReference type="Google" id="ProtNLM"/>
    </source>
</evidence>
<reference evidence="2 3" key="1">
    <citation type="submission" date="2019-03" db="EMBL/GenBank/DDBJ databases">
        <title>Genomic Encyclopedia of Type Strains, Phase IV (KMG-IV): sequencing the most valuable type-strain genomes for metagenomic binning, comparative biology and taxonomic classification.</title>
        <authorList>
            <person name="Goeker M."/>
        </authorList>
    </citation>
    <scope>NUCLEOTIDE SEQUENCE [LARGE SCALE GENOMIC DNA]</scope>
    <source>
        <strain evidence="2 3">DSM 28679</strain>
    </source>
</reference>
<dbReference type="AlphaFoldDB" id="A0A4R6TWE1"/>
<dbReference type="EMBL" id="SNYK01000005">
    <property type="protein sequence ID" value="TDQ38160.1"/>
    <property type="molecule type" value="Genomic_DNA"/>
</dbReference>
<evidence type="ECO:0000313" key="3">
    <source>
        <dbReference type="Proteomes" id="UP000294575"/>
    </source>
</evidence>
<comment type="caution">
    <text evidence="2">The sequence shown here is derived from an EMBL/GenBank/DDBJ whole genome shotgun (WGS) entry which is preliminary data.</text>
</comment>
<keyword evidence="1" id="KW-1133">Transmembrane helix</keyword>
<name>A0A4R6TWE1_9GAMM</name>
<proteinExistence type="predicted"/>
<feature type="transmembrane region" description="Helical" evidence="1">
    <location>
        <begin position="48"/>
        <end position="66"/>
    </location>
</feature>